<proteinExistence type="predicted"/>
<dbReference type="SUPFAM" id="SSF48239">
    <property type="entry name" value="Terpenoid cyclases/Protein prenyltransferases"/>
    <property type="match status" value="2"/>
</dbReference>
<dbReference type="InterPro" id="IPR050148">
    <property type="entry name" value="Terpene_synthase-like"/>
</dbReference>
<dbReference type="Gene3D" id="1.50.10.20">
    <property type="match status" value="1"/>
</dbReference>
<dbReference type="GO" id="GO:0000287">
    <property type="term" value="F:magnesium ion binding"/>
    <property type="evidence" value="ECO:0007669"/>
    <property type="project" value="TreeGrafter"/>
</dbReference>
<evidence type="ECO:0000313" key="2">
    <source>
        <dbReference type="Proteomes" id="UP000473571"/>
    </source>
</evidence>
<dbReference type="GO" id="GO:0016102">
    <property type="term" value="P:diterpenoid biosynthetic process"/>
    <property type="evidence" value="ECO:0007669"/>
    <property type="project" value="TreeGrafter"/>
</dbReference>
<reference evidence="1 2" key="1">
    <citation type="submission" date="2019-09" db="EMBL/GenBank/DDBJ databases">
        <title>Draft genome sequences of 48 bacterial type strains from the CCUG.</title>
        <authorList>
            <person name="Tunovic T."/>
            <person name="Pineiro-Iglesias B."/>
            <person name="Unosson C."/>
            <person name="Inganas E."/>
            <person name="Ohlen M."/>
            <person name="Cardew S."/>
            <person name="Jensie-Markopoulos S."/>
            <person name="Salva-Serra F."/>
            <person name="Jaen-Luchoro D."/>
            <person name="Karlsson R."/>
            <person name="Svensson-Stadler L."/>
            <person name="Chun J."/>
            <person name="Moore E."/>
        </authorList>
    </citation>
    <scope>NUCLEOTIDE SEQUENCE [LARGE SCALE GENOMIC DNA]</scope>
    <source>
        <strain evidence="1 2">CCUG 65687</strain>
    </source>
</reference>
<name>A0A6P2NFI5_9BURK</name>
<dbReference type="Gene3D" id="1.50.10.160">
    <property type="match status" value="1"/>
</dbReference>
<accession>A0A6P2NFI5</accession>
<dbReference type="AlphaFoldDB" id="A0A6P2NFI5"/>
<sequence>MIDERSEPAGQDRLADELVSELRELVTGLPDDARTAASVYETALVLFHQPATGDRRTVQDWLRDAQHADGGWCDPGFPKFRVASTLAAMLALQRADNRRYHAAIDAGCAFLDRQAPYWRTATLDDIPVGLEIIWPRLHAEAQRAGLRFSLSPPATLNVIGQARLAKLGGAAALPAGHPALHCWEAWGSVPVAASLGPEGSLAISPSATAAWLRAAHDHGLAPALMERAANYLQQAWRGSEAAVPGVFPYVWPLDVFECAYVLYSLGLGGLNAHPALIEPMTRAASFLSARIGERGASFAAGFDPDGDTTSVAIAALSMAGAATSCRSLAHFANGDVYATCPGERNPSLSTTVHAMHALRLQHEPRAAVSAYVLAQRDIDGLWRGDKWHASPFFLTCHAFAALDHDEVERHGARTLESLLACQHANGGWAGTGTPNFEETAYAVLTIDRLCTCTRGPVPPVARDSLLKAFRWMRDAYYRSSRAPALWINKELSRPTRVVRAVELAGLWAAHRRVDAREAACC</sequence>
<dbReference type="EMBL" id="VZOL01000021">
    <property type="protein sequence ID" value="KAB0685630.1"/>
    <property type="molecule type" value="Genomic_DNA"/>
</dbReference>
<gene>
    <name evidence="1" type="ORF">F7R13_03840</name>
</gene>
<dbReference type="RefSeq" id="WP_151003524.1">
    <property type="nucleotide sequence ID" value="NZ_CABVPO010000033.1"/>
</dbReference>
<comment type="caution">
    <text evidence="1">The sequence shown here is derived from an EMBL/GenBank/DDBJ whole genome shotgun (WGS) entry which is preliminary data.</text>
</comment>
<dbReference type="PANTHER" id="PTHR31739:SF25">
    <property type="entry name" value="(E,E)-GERANYLLINALOOL SYNTHASE"/>
    <property type="match status" value="1"/>
</dbReference>
<protein>
    <submittedName>
        <fullName evidence="1">Uncharacterized protein</fullName>
    </submittedName>
</protein>
<organism evidence="1 2">
    <name type="scientific">Burkholderia territorii</name>
    <dbReference type="NCBI Taxonomy" id="1503055"/>
    <lineage>
        <taxon>Bacteria</taxon>
        <taxon>Pseudomonadati</taxon>
        <taxon>Pseudomonadota</taxon>
        <taxon>Betaproteobacteria</taxon>
        <taxon>Burkholderiales</taxon>
        <taxon>Burkholderiaceae</taxon>
        <taxon>Burkholderia</taxon>
        <taxon>Burkholderia cepacia complex</taxon>
    </lineage>
</organism>
<dbReference type="InterPro" id="IPR008930">
    <property type="entry name" value="Terpenoid_cyclase/PrenylTrfase"/>
</dbReference>
<dbReference type="Proteomes" id="UP000473571">
    <property type="component" value="Unassembled WGS sequence"/>
</dbReference>
<evidence type="ECO:0000313" key="1">
    <source>
        <dbReference type="EMBL" id="KAB0685630.1"/>
    </source>
</evidence>
<dbReference type="CDD" id="cd00688">
    <property type="entry name" value="ISOPREN_C2_like"/>
    <property type="match status" value="1"/>
</dbReference>
<dbReference type="GO" id="GO:0010333">
    <property type="term" value="F:terpene synthase activity"/>
    <property type="evidence" value="ECO:0007669"/>
    <property type="project" value="InterPro"/>
</dbReference>
<dbReference type="PANTHER" id="PTHR31739">
    <property type="entry name" value="ENT-COPALYL DIPHOSPHATE SYNTHASE, CHLOROPLASTIC"/>
    <property type="match status" value="1"/>
</dbReference>